<sequence length="128" mass="13920">MSLQAIFGVVTSLVVGVAVAFGIYAVVSQNQNRPHQYPAGSSSSGGRSQPRPSGGRRSSRARQGAPGNSQWQGYSSDDDVVCSICMEKVEENEADNRPIKLRCGHLFHDNCIAPWVPNQKCPNCRKQM</sequence>
<keyword evidence="2 4" id="KW-0863">Zinc-finger</keyword>
<evidence type="ECO:0000256" key="6">
    <source>
        <dbReference type="SAM" id="Phobius"/>
    </source>
</evidence>
<evidence type="ECO:0000313" key="8">
    <source>
        <dbReference type="EMBL" id="JAV26920.1"/>
    </source>
</evidence>
<dbReference type="Gene3D" id="3.30.40.10">
    <property type="entry name" value="Zinc/RING finger domain, C3HC4 (zinc finger)"/>
    <property type="match status" value="1"/>
</dbReference>
<evidence type="ECO:0000256" key="3">
    <source>
        <dbReference type="ARBA" id="ARBA00022833"/>
    </source>
</evidence>
<evidence type="ECO:0000256" key="5">
    <source>
        <dbReference type="SAM" id="MobiDB-lite"/>
    </source>
</evidence>
<name>A0A1Q3FH72_CULTA</name>
<dbReference type="SMART" id="SM00184">
    <property type="entry name" value="RING"/>
    <property type="match status" value="1"/>
</dbReference>
<dbReference type="SUPFAM" id="SSF57850">
    <property type="entry name" value="RING/U-box"/>
    <property type="match status" value="1"/>
</dbReference>
<evidence type="ECO:0000256" key="1">
    <source>
        <dbReference type="ARBA" id="ARBA00022723"/>
    </source>
</evidence>
<dbReference type="InterPro" id="IPR053238">
    <property type="entry name" value="RING-H2_zinc_finger"/>
</dbReference>
<dbReference type="InterPro" id="IPR013083">
    <property type="entry name" value="Znf_RING/FYVE/PHD"/>
</dbReference>
<dbReference type="PROSITE" id="PS50089">
    <property type="entry name" value="ZF_RING_2"/>
    <property type="match status" value="1"/>
</dbReference>
<feature type="compositionally biased region" description="Low complexity" evidence="5">
    <location>
        <begin position="38"/>
        <end position="67"/>
    </location>
</feature>
<dbReference type="InterPro" id="IPR001841">
    <property type="entry name" value="Znf_RING"/>
</dbReference>
<dbReference type="EMBL" id="GFDL01008125">
    <property type="protein sequence ID" value="JAV26920.1"/>
    <property type="molecule type" value="Transcribed_RNA"/>
</dbReference>
<feature type="transmembrane region" description="Helical" evidence="6">
    <location>
        <begin position="6"/>
        <end position="27"/>
    </location>
</feature>
<dbReference type="PANTHER" id="PTHR14155:SF86">
    <property type="entry name" value="OS06G0534500 PROTEIN"/>
    <property type="match status" value="1"/>
</dbReference>
<keyword evidence="1" id="KW-0479">Metal-binding</keyword>
<evidence type="ECO:0000259" key="7">
    <source>
        <dbReference type="PROSITE" id="PS50089"/>
    </source>
</evidence>
<protein>
    <submittedName>
        <fullName evidence="8">Putative ring finger</fullName>
    </submittedName>
</protein>
<accession>A0A1Q3FH72</accession>
<reference evidence="8" key="1">
    <citation type="submission" date="2017-01" db="EMBL/GenBank/DDBJ databases">
        <title>A deep insight into the sialotranscriptome of adult male and female Cluex tarsalis mosquitoes.</title>
        <authorList>
            <person name="Ribeiro J.M."/>
            <person name="Moreira F."/>
            <person name="Bernard K.A."/>
            <person name="Calvo E."/>
        </authorList>
    </citation>
    <scope>NUCLEOTIDE SEQUENCE</scope>
    <source>
        <strain evidence="8">Kern County</strain>
        <tissue evidence="8">Salivary glands</tissue>
    </source>
</reference>
<evidence type="ECO:0000256" key="2">
    <source>
        <dbReference type="ARBA" id="ARBA00022771"/>
    </source>
</evidence>
<keyword evidence="6" id="KW-0472">Membrane</keyword>
<dbReference type="PANTHER" id="PTHR14155">
    <property type="entry name" value="RING FINGER DOMAIN-CONTAINING"/>
    <property type="match status" value="1"/>
</dbReference>
<dbReference type="GO" id="GO:0008270">
    <property type="term" value="F:zinc ion binding"/>
    <property type="evidence" value="ECO:0007669"/>
    <property type="project" value="UniProtKB-KW"/>
</dbReference>
<keyword evidence="3" id="KW-0862">Zinc</keyword>
<dbReference type="Pfam" id="PF13639">
    <property type="entry name" value="zf-RING_2"/>
    <property type="match status" value="1"/>
</dbReference>
<keyword evidence="6" id="KW-0812">Transmembrane</keyword>
<proteinExistence type="predicted"/>
<dbReference type="AlphaFoldDB" id="A0A1Q3FH72"/>
<keyword evidence="6" id="KW-1133">Transmembrane helix</keyword>
<feature type="domain" description="RING-type" evidence="7">
    <location>
        <begin position="82"/>
        <end position="125"/>
    </location>
</feature>
<organism evidence="8">
    <name type="scientific">Culex tarsalis</name>
    <name type="common">Encephalitis mosquito</name>
    <dbReference type="NCBI Taxonomy" id="7177"/>
    <lineage>
        <taxon>Eukaryota</taxon>
        <taxon>Metazoa</taxon>
        <taxon>Ecdysozoa</taxon>
        <taxon>Arthropoda</taxon>
        <taxon>Hexapoda</taxon>
        <taxon>Insecta</taxon>
        <taxon>Pterygota</taxon>
        <taxon>Neoptera</taxon>
        <taxon>Endopterygota</taxon>
        <taxon>Diptera</taxon>
        <taxon>Nematocera</taxon>
        <taxon>Culicoidea</taxon>
        <taxon>Culicidae</taxon>
        <taxon>Culicinae</taxon>
        <taxon>Culicini</taxon>
        <taxon>Culex</taxon>
        <taxon>Culex</taxon>
    </lineage>
</organism>
<feature type="region of interest" description="Disordered" evidence="5">
    <location>
        <begin position="33"/>
        <end position="76"/>
    </location>
</feature>
<evidence type="ECO:0000256" key="4">
    <source>
        <dbReference type="PROSITE-ProRule" id="PRU00175"/>
    </source>
</evidence>